<keyword evidence="4 5" id="KW-0720">Serine protease</keyword>
<evidence type="ECO:0000256" key="5">
    <source>
        <dbReference type="PROSITE-ProRule" id="PRU01240"/>
    </source>
</evidence>
<feature type="region of interest" description="Disordered" evidence="6">
    <location>
        <begin position="1983"/>
        <end position="2006"/>
    </location>
</feature>
<dbReference type="GO" id="GO:0004252">
    <property type="term" value="F:serine-type endopeptidase activity"/>
    <property type="evidence" value="ECO:0007669"/>
    <property type="project" value="UniProtKB-UniRule"/>
</dbReference>
<feature type="compositionally biased region" description="Low complexity" evidence="6">
    <location>
        <begin position="40"/>
        <end position="61"/>
    </location>
</feature>
<dbReference type="GO" id="GO:0006508">
    <property type="term" value="P:proteolysis"/>
    <property type="evidence" value="ECO:0007669"/>
    <property type="project" value="UniProtKB-KW"/>
</dbReference>
<feature type="region of interest" description="Disordered" evidence="6">
    <location>
        <begin position="1"/>
        <end position="155"/>
    </location>
</feature>
<feature type="compositionally biased region" description="Pro residues" evidence="6">
    <location>
        <begin position="1"/>
        <end position="11"/>
    </location>
</feature>
<evidence type="ECO:0000256" key="1">
    <source>
        <dbReference type="ARBA" id="ARBA00011073"/>
    </source>
</evidence>
<feature type="compositionally biased region" description="Polar residues" evidence="6">
    <location>
        <begin position="238"/>
        <end position="252"/>
    </location>
</feature>
<dbReference type="InterPro" id="IPR023828">
    <property type="entry name" value="Peptidase_S8_Ser-AS"/>
</dbReference>
<dbReference type="InterPro" id="IPR000209">
    <property type="entry name" value="Peptidase_S8/S53_dom"/>
</dbReference>
<dbReference type="OrthoDB" id="371436at2759"/>
<evidence type="ECO:0000256" key="6">
    <source>
        <dbReference type="SAM" id="MobiDB-lite"/>
    </source>
</evidence>
<feature type="compositionally biased region" description="Low complexity" evidence="6">
    <location>
        <begin position="1314"/>
        <end position="1334"/>
    </location>
</feature>
<evidence type="ECO:0000259" key="7">
    <source>
        <dbReference type="Pfam" id="PF00082"/>
    </source>
</evidence>
<feature type="compositionally biased region" description="Low complexity" evidence="6">
    <location>
        <begin position="1921"/>
        <end position="1934"/>
    </location>
</feature>
<feature type="active site" description="Charge relay system" evidence="5">
    <location>
        <position position="1050"/>
    </location>
</feature>
<feature type="compositionally biased region" description="Low complexity" evidence="6">
    <location>
        <begin position="143"/>
        <end position="155"/>
    </location>
</feature>
<dbReference type="PRINTS" id="PR00723">
    <property type="entry name" value="SUBTILISIN"/>
</dbReference>
<feature type="region of interest" description="Disordered" evidence="6">
    <location>
        <begin position="1826"/>
        <end position="1846"/>
    </location>
</feature>
<comment type="similarity">
    <text evidence="1 5">Belongs to the peptidase S8 family.</text>
</comment>
<dbReference type="PROSITE" id="PS51892">
    <property type="entry name" value="SUBTILASE"/>
    <property type="match status" value="1"/>
</dbReference>
<evidence type="ECO:0000256" key="2">
    <source>
        <dbReference type="ARBA" id="ARBA00022670"/>
    </source>
</evidence>
<gene>
    <name evidence="8" type="ORF">HYH02_004466</name>
</gene>
<feature type="region of interest" description="Disordered" evidence="6">
    <location>
        <begin position="419"/>
        <end position="476"/>
    </location>
</feature>
<feature type="region of interest" description="Disordered" evidence="6">
    <location>
        <begin position="161"/>
        <end position="180"/>
    </location>
</feature>
<feature type="region of interest" description="Disordered" evidence="6">
    <location>
        <begin position="286"/>
        <end position="310"/>
    </location>
</feature>
<proteinExistence type="inferred from homology"/>
<keyword evidence="9" id="KW-1185">Reference proteome</keyword>
<feature type="region of interest" description="Disordered" evidence="6">
    <location>
        <begin position="1288"/>
        <end position="1334"/>
    </location>
</feature>
<feature type="compositionally biased region" description="Basic and acidic residues" evidence="6">
    <location>
        <begin position="426"/>
        <end position="442"/>
    </location>
</feature>
<feature type="compositionally biased region" description="Pro residues" evidence="6">
    <location>
        <begin position="1993"/>
        <end position="2006"/>
    </location>
</feature>
<dbReference type="PANTHER" id="PTHR43399:SF4">
    <property type="entry name" value="CELL WALL-ASSOCIATED PROTEASE"/>
    <property type="match status" value="1"/>
</dbReference>
<keyword evidence="2 5" id="KW-0645">Protease</keyword>
<feature type="compositionally biased region" description="Pro residues" evidence="6">
    <location>
        <begin position="1294"/>
        <end position="1309"/>
    </location>
</feature>
<evidence type="ECO:0000313" key="8">
    <source>
        <dbReference type="EMBL" id="KAG2450626.1"/>
    </source>
</evidence>
<evidence type="ECO:0000256" key="3">
    <source>
        <dbReference type="ARBA" id="ARBA00022801"/>
    </source>
</evidence>
<feature type="compositionally biased region" description="Gly residues" evidence="6">
    <location>
        <begin position="287"/>
        <end position="297"/>
    </location>
</feature>
<sequence length="2118" mass="209941">MAPPAPWPTPPSARASQDSTGPPRASNTDQQHHTAKPLESAVTAGSAAPGAAAAAAAAANGSGDGAVLHRAPLPSPSQQQQQHRDSHSGQAASQPCIDSPDQPPARSSAGEHSSGALTFHPPTLPAHQVAALPPSHPQPHPQSPSSAALQQHQEQLQLQLRMQQQQPDYHPHPHPHPHHQWTMRSGINPVAPSTGALSDSINSVVHVEMAPGSPTRSFSAAITGRDTQPLAHFAPASRPNSLPVSPTNSITVASGPPKAGTGGGGGGGGAGPCAAVTTGMGAHVSGSGSGGAGGAGGKPPKVPRLPSPAAAAGAGALAGAAATADTVPAPAGTDRGASSGGGADAASQEGSAHGSVDRPSHGRTSDPQQNPGSSQRSGGHQHHQRHPHLTHHRHGRGSSRNVDPLRAFLPAHMRQQHLQDVEEGDGSDHGDDGLNGHEHPDSAGEGGLGGSGSKSARYSRGRSSRSAPKETTWQKWKRHHPATLVCGGFLLVAAAIVLVIVPPLCTTLGCPPRSDDGSAVAPEEQLYTLRLLARSADPPAGPPRSVLSLLPADVAARVTASWLLPPLPAGGGGGGGGSGGVEALDCADLWVLRRVREELGGDGVRDQVSFVVPDFPQAVPADLTGPTRAAVLSALLQPGGLIVPAQAAARNAPSELRDLLAAVPALLASASSPSAAESAAAHTSLQRLLQDAGLAAAAQRAGLTRVLAASGAGGSSASIQELLRLLPNATAAPDAAGGGLGLGFGGSISSVTSSSSSSSSSATDAGSAVAALAALLSRPPLDVLTAVEDLARQTQLGGSLLSSLSTSSTDGSAAAAVAAAVAAAGSAAAATAVSSGMGHDALVAAARLVTSADPGDLLLLASAGGGGGGGGSALAASGLMPTVTAGSWRVPAGVDAREWHIRRAGVDEAWALTRDADLPTVVVAVVDGGFDTRHPDLAGALWVNPGEVPGNGIDDDGNGFVDDVNGWDFGGNCTGAWRPAPAPPPPPPAAAAYPPPASAYSSSPPPVINITVPRRYSGIAPATSAYELRSLASCTGDGDVSPDAADEGGHGTHVAGVIAALRRDMAGVAGVAPHVRLMLLKVVDAYGAAYGSHVAAALEYAGSMGAHVVVTSVGPVAPPPSAAAGAAPQPQLLAANAAATQLYAAAVRSLRDRGVLVVAPAGDDGLNLDAVKAAGLEHLPCTLAAPPHSLGNVLCVGAVDPSDRRVRIAVPGLVPAMGSNYGAATVGITAPGADIFSTLPDRAAQVFDVVNGGGYGNMSGTSAAAPIVAGVAALVVGVIGGGAATSGLAAAPPRRAPPPPLASLPPSPPGLGRGAPLPAGGVGASASTSTTSRAGQGLAATGPFFQAELVRSLVLATADVAPAGGSGMTGDRRVNAARAVRAAYALLGNLHLLTPSPAYYSAGGSSSSGASVLFPGLIEEYFTVLGQRNGSSTDVAAAVIDSRPTQVSMRVGSDSEPLAALRSFRRSGPGVLLRLRGLLRLPAAGVFRLRLRLGPGTPSESVQLAVGGRRLAFGSANNSARVMAEAPGYYDLELLLLSPSPPGNASLAAVELQIAPDSTSGSSSTSSSSGGSGSAKAQYALLPDALLLSAGYAPPLPPTYSPNLDLRGARSAVAPGYHVMWSSRGASPGDDPSAAPAPLTPALLSRISSAAAVPPGAGAGYVPFEGSALVPDLFPVAGDLAALIASTADASGVAPPDWNTTGVYGVAVGHVQPPSNGQLRLQVTCTSCQVYLQGVLLLDASQVQPVAQGPTGPAAAANMAITRSTGCVAFPGAAASDPDSSTSGGSSSRSGSGDLGAVYGLEVRFEAGYVPRSVVSLQWSTCTPGAASGSRSSSGGGASTSGTPALTSDAGQWGSLAGLLASATMWAPAAAALPTLPRGLQCDVWQAGRNERPTAVPSPALLPPTASIRLPRRAAPGNATSSGSGSGSSRNSSSDTAALLAGLTALNSTGGACANITAANNCRLSSDLSIAALLAAYAASNANTSTTSGSLRPPSPPSPPSPPPADGPRYNVRCWTFWSARGFTGNRLAVRLPAAPSRVFLGSQRVYYNDPDEPPGANYNRLVQLPASSSLGPGYHQLLAYEFAGLAANAVFGLLDGVNQFVSNASLTVDRRMVLPPL</sequence>
<protein>
    <recommendedName>
        <fullName evidence="7">Peptidase S8/S53 domain-containing protein</fullName>
    </recommendedName>
</protein>
<dbReference type="InterPro" id="IPR051048">
    <property type="entry name" value="Peptidase_S8/S53_subtilisin"/>
</dbReference>
<dbReference type="InterPro" id="IPR015500">
    <property type="entry name" value="Peptidase_S8_subtilisin-rel"/>
</dbReference>
<dbReference type="PROSITE" id="PS00137">
    <property type="entry name" value="SUBTILASE_HIS"/>
    <property type="match status" value="1"/>
</dbReference>
<feature type="region of interest" description="Disordered" evidence="6">
    <location>
        <begin position="1891"/>
        <end position="1934"/>
    </location>
</feature>
<dbReference type="EMBL" id="JAEHOD010000010">
    <property type="protein sequence ID" value="KAG2450626.1"/>
    <property type="molecule type" value="Genomic_DNA"/>
</dbReference>
<feature type="compositionally biased region" description="Basic residues" evidence="6">
    <location>
        <begin position="379"/>
        <end position="397"/>
    </location>
</feature>
<feature type="region of interest" description="Disordered" evidence="6">
    <location>
        <begin position="234"/>
        <end position="269"/>
    </location>
</feature>
<feature type="compositionally biased region" description="Polar residues" evidence="6">
    <location>
        <begin position="16"/>
        <end position="29"/>
    </location>
</feature>
<organism evidence="8 9">
    <name type="scientific">Chlamydomonas schloesseri</name>
    <dbReference type="NCBI Taxonomy" id="2026947"/>
    <lineage>
        <taxon>Eukaryota</taxon>
        <taxon>Viridiplantae</taxon>
        <taxon>Chlorophyta</taxon>
        <taxon>core chlorophytes</taxon>
        <taxon>Chlorophyceae</taxon>
        <taxon>CS clade</taxon>
        <taxon>Chlamydomonadales</taxon>
        <taxon>Chlamydomonadaceae</taxon>
        <taxon>Chlamydomonas</taxon>
    </lineage>
</organism>
<reference evidence="8" key="1">
    <citation type="journal article" date="2020" name="bioRxiv">
        <title>Comparative genomics of Chlamydomonas.</title>
        <authorList>
            <person name="Craig R.J."/>
            <person name="Hasan A.R."/>
            <person name="Ness R.W."/>
            <person name="Keightley P.D."/>
        </authorList>
    </citation>
    <scope>NUCLEOTIDE SEQUENCE</scope>
    <source>
        <strain evidence="8">CCAP 11/173</strain>
    </source>
</reference>
<dbReference type="Gene3D" id="3.40.50.200">
    <property type="entry name" value="Peptidase S8/S53 domain"/>
    <property type="match status" value="1"/>
</dbReference>
<dbReference type="Proteomes" id="UP000613740">
    <property type="component" value="Unassembled WGS sequence"/>
</dbReference>
<evidence type="ECO:0000256" key="4">
    <source>
        <dbReference type="ARBA" id="ARBA00022825"/>
    </source>
</evidence>
<feature type="compositionally biased region" description="Gly residues" evidence="6">
    <location>
        <begin position="260"/>
        <end position="269"/>
    </location>
</feature>
<keyword evidence="3 5" id="KW-0378">Hydrolase</keyword>
<dbReference type="PANTHER" id="PTHR43399">
    <property type="entry name" value="SUBTILISIN-RELATED"/>
    <property type="match status" value="1"/>
</dbReference>
<feature type="active site" description="Charge relay system" evidence="5">
    <location>
        <position position="1262"/>
    </location>
</feature>
<dbReference type="SUPFAM" id="SSF52743">
    <property type="entry name" value="Subtilisin-like"/>
    <property type="match status" value="1"/>
</dbReference>
<accession>A0A835WNC2</accession>
<feature type="domain" description="Peptidase S8/S53" evidence="7">
    <location>
        <begin position="921"/>
        <end position="1276"/>
    </location>
</feature>
<evidence type="ECO:0000313" key="9">
    <source>
        <dbReference type="Proteomes" id="UP000613740"/>
    </source>
</evidence>
<feature type="compositionally biased region" description="Low complexity" evidence="6">
    <location>
        <begin position="325"/>
        <end position="337"/>
    </location>
</feature>
<feature type="compositionally biased region" description="Basic and acidic residues" evidence="6">
    <location>
        <begin position="355"/>
        <end position="364"/>
    </location>
</feature>
<feature type="region of interest" description="Disordered" evidence="6">
    <location>
        <begin position="1772"/>
        <end position="1792"/>
    </location>
</feature>
<dbReference type="InterPro" id="IPR022398">
    <property type="entry name" value="Peptidase_S8_His-AS"/>
</dbReference>
<feature type="active site" description="Charge relay system" evidence="5">
    <location>
        <position position="927"/>
    </location>
</feature>
<name>A0A835WNC2_9CHLO</name>
<dbReference type="InterPro" id="IPR036852">
    <property type="entry name" value="Peptidase_S8/S53_dom_sf"/>
</dbReference>
<comment type="caution">
    <text evidence="8">The sequence shown here is derived from an EMBL/GenBank/DDBJ whole genome shotgun (WGS) entry which is preliminary data.</text>
</comment>
<dbReference type="Pfam" id="PF00082">
    <property type="entry name" value="Peptidase_S8"/>
    <property type="match status" value="1"/>
</dbReference>
<feature type="region of interest" description="Disordered" evidence="6">
    <location>
        <begin position="325"/>
        <end position="403"/>
    </location>
</feature>
<dbReference type="PROSITE" id="PS00138">
    <property type="entry name" value="SUBTILASE_SER"/>
    <property type="match status" value="1"/>
</dbReference>